<comment type="caution">
    <text evidence="4">The sequence shown here is derived from an EMBL/GenBank/DDBJ whole genome shotgun (WGS) entry which is preliminary data.</text>
</comment>
<feature type="signal peptide" evidence="3">
    <location>
        <begin position="1"/>
        <end position="21"/>
    </location>
</feature>
<reference evidence="5" key="1">
    <citation type="submission" date="2023-07" db="EMBL/GenBank/DDBJ databases">
        <title>Whole genome shotgun sequence of Streptomyces achromogenes subsp. rubradiris NBRC 14000.</title>
        <authorList>
            <person name="Komaki H."/>
            <person name="Tamura T."/>
        </authorList>
    </citation>
    <scope>NUCLEOTIDE SEQUENCE [LARGE SCALE GENOMIC DNA]</scope>
    <source>
        <strain evidence="5">NBRC 14000</strain>
    </source>
</reference>
<evidence type="ECO:0008006" key="6">
    <source>
        <dbReference type="Google" id="ProtNLM"/>
    </source>
</evidence>
<keyword evidence="2" id="KW-0472">Membrane</keyword>
<sequence>MLGPSLLTSLGAGLVPAPAAAAATTGIRPEEAGTASGVLDSARQLGGCLGLAVLATVAARRTGAAADPTAGYALGLAVSAGLFVPAAAVAIGVLPRRGPTAPGEVRQPAVRAGNRLEGTPT</sequence>
<feature type="region of interest" description="Disordered" evidence="1">
    <location>
        <begin position="97"/>
        <end position="121"/>
    </location>
</feature>
<proteinExistence type="predicted"/>
<dbReference type="Proteomes" id="UP000646738">
    <property type="component" value="Unassembled WGS sequence"/>
</dbReference>
<protein>
    <recommendedName>
        <fullName evidence="6">MFS transporter</fullName>
    </recommendedName>
</protein>
<name>A0ABQ3RPQ7_STRRR</name>
<organism evidence="4 5">
    <name type="scientific">Streptomyces rubradiris</name>
    <name type="common">Streptomyces achromogenes subsp. rubradiris</name>
    <dbReference type="NCBI Taxonomy" id="285531"/>
    <lineage>
        <taxon>Bacteria</taxon>
        <taxon>Bacillati</taxon>
        <taxon>Actinomycetota</taxon>
        <taxon>Actinomycetes</taxon>
        <taxon>Kitasatosporales</taxon>
        <taxon>Streptomycetaceae</taxon>
        <taxon>Streptomyces</taxon>
    </lineage>
</organism>
<evidence type="ECO:0000256" key="2">
    <source>
        <dbReference type="SAM" id="Phobius"/>
    </source>
</evidence>
<keyword evidence="2" id="KW-1133">Transmembrane helix</keyword>
<feature type="chain" id="PRO_5046299547" description="MFS transporter" evidence="3">
    <location>
        <begin position="22"/>
        <end position="121"/>
    </location>
</feature>
<evidence type="ECO:0000256" key="1">
    <source>
        <dbReference type="SAM" id="MobiDB-lite"/>
    </source>
</evidence>
<evidence type="ECO:0000256" key="3">
    <source>
        <dbReference type="SAM" id="SignalP"/>
    </source>
</evidence>
<feature type="transmembrane region" description="Helical" evidence="2">
    <location>
        <begin position="41"/>
        <end position="59"/>
    </location>
</feature>
<evidence type="ECO:0000313" key="5">
    <source>
        <dbReference type="Proteomes" id="UP000646738"/>
    </source>
</evidence>
<feature type="transmembrane region" description="Helical" evidence="2">
    <location>
        <begin position="71"/>
        <end position="94"/>
    </location>
</feature>
<keyword evidence="3" id="KW-0732">Signal</keyword>
<dbReference type="EMBL" id="BNEA01000015">
    <property type="protein sequence ID" value="GHI57853.1"/>
    <property type="molecule type" value="Genomic_DNA"/>
</dbReference>
<dbReference type="SUPFAM" id="SSF103473">
    <property type="entry name" value="MFS general substrate transporter"/>
    <property type="match status" value="1"/>
</dbReference>
<accession>A0ABQ3RPQ7</accession>
<keyword evidence="2" id="KW-0812">Transmembrane</keyword>
<evidence type="ECO:0000313" key="4">
    <source>
        <dbReference type="EMBL" id="GHI57853.1"/>
    </source>
</evidence>
<dbReference type="InterPro" id="IPR036259">
    <property type="entry name" value="MFS_trans_sf"/>
</dbReference>
<keyword evidence="5" id="KW-1185">Reference proteome</keyword>
<gene>
    <name evidence="4" type="ORF">Srubr_76990</name>
</gene>